<name>A0A0P1IT04_9RHOB</name>
<dbReference type="Proteomes" id="UP000051184">
    <property type="component" value="Unassembled WGS sequence"/>
</dbReference>
<dbReference type="OrthoDB" id="2633250at2"/>
<dbReference type="Pfam" id="PF08450">
    <property type="entry name" value="SGL"/>
    <property type="match status" value="1"/>
</dbReference>
<keyword evidence="9" id="KW-1185">Reference proteome</keyword>
<dbReference type="Gene3D" id="3.30.450.40">
    <property type="match status" value="1"/>
</dbReference>
<keyword evidence="8" id="KW-0378">Hydrolase</keyword>
<evidence type="ECO:0000259" key="6">
    <source>
        <dbReference type="PROSITE" id="PS51077"/>
    </source>
</evidence>
<dbReference type="GO" id="GO:0050021">
    <property type="term" value="F:L-arabinonolactonase activity"/>
    <property type="evidence" value="ECO:0007669"/>
    <property type="project" value="UniProtKB-EC"/>
</dbReference>
<feature type="binding site" evidence="5">
    <location>
        <position position="473"/>
    </location>
    <ligand>
        <name>a divalent metal cation</name>
        <dbReference type="ChEBI" id="CHEBI:60240"/>
    </ligand>
</feature>
<feature type="binding site" evidence="5">
    <location>
        <position position="423"/>
    </location>
    <ligand>
        <name>a divalent metal cation</name>
        <dbReference type="ChEBI" id="CHEBI:60240"/>
    </ligand>
</feature>
<dbReference type="InterPro" id="IPR014757">
    <property type="entry name" value="Tscrpt_reg_IclR_C"/>
</dbReference>
<protein>
    <submittedName>
        <fullName evidence="8">L-arabinolactonase</fullName>
        <ecNumber evidence="8">3.1.1.15</ecNumber>
    </submittedName>
</protein>
<dbReference type="InterPro" id="IPR013658">
    <property type="entry name" value="SGL"/>
</dbReference>
<dbReference type="RefSeq" id="WP_058315455.1">
    <property type="nucleotide sequence ID" value="NZ_CYUE01000020.1"/>
</dbReference>
<evidence type="ECO:0000313" key="9">
    <source>
        <dbReference type="Proteomes" id="UP000051184"/>
    </source>
</evidence>
<dbReference type="Pfam" id="PF01614">
    <property type="entry name" value="IclR_C"/>
    <property type="match status" value="1"/>
</dbReference>
<reference evidence="9" key="1">
    <citation type="submission" date="2015-09" db="EMBL/GenBank/DDBJ databases">
        <authorList>
            <person name="Rodrigo-Torres Lidia"/>
            <person name="Arahal R.David."/>
        </authorList>
    </citation>
    <scope>NUCLEOTIDE SEQUENCE [LARGE SCALE GENOMIC DNA]</scope>
    <source>
        <strain evidence="9">CECT 5114</strain>
    </source>
</reference>
<evidence type="ECO:0000256" key="5">
    <source>
        <dbReference type="PIRSR" id="PIRSR605511-2"/>
    </source>
</evidence>
<dbReference type="SMART" id="SM00346">
    <property type="entry name" value="HTH_ICLR"/>
    <property type="match status" value="1"/>
</dbReference>
<organism evidence="8 9">
    <name type="scientific">Cognatishimia activa</name>
    <dbReference type="NCBI Taxonomy" id="1715691"/>
    <lineage>
        <taxon>Bacteria</taxon>
        <taxon>Pseudomonadati</taxon>
        <taxon>Pseudomonadota</taxon>
        <taxon>Alphaproteobacteria</taxon>
        <taxon>Rhodobacterales</taxon>
        <taxon>Paracoccaceae</taxon>
        <taxon>Cognatishimia</taxon>
    </lineage>
</organism>
<dbReference type="PROSITE" id="PS51077">
    <property type="entry name" value="HTH_ICLR"/>
    <property type="match status" value="1"/>
</dbReference>
<evidence type="ECO:0000313" key="8">
    <source>
        <dbReference type="EMBL" id="CUK26578.1"/>
    </source>
</evidence>
<dbReference type="GO" id="GO:0005509">
    <property type="term" value="F:calcium ion binding"/>
    <property type="evidence" value="ECO:0007669"/>
    <property type="project" value="TreeGrafter"/>
</dbReference>
<dbReference type="PANTHER" id="PTHR10907">
    <property type="entry name" value="REGUCALCIN"/>
    <property type="match status" value="1"/>
</dbReference>
<dbReference type="PROSITE" id="PS51078">
    <property type="entry name" value="ICLR_ED"/>
    <property type="match status" value="1"/>
</dbReference>
<dbReference type="PRINTS" id="PR01790">
    <property type="entry name" value="SMP30FAMILY"/>
</dbReference>
<dbReference type="Pfam" id="PF09339">
    <property type="entry name" value="HTH_IclR"/>
    <property type="match status" value="1"/>
</dbReference>
<feature type="binding site" evidence="5">
    <location>
        <position position="377"/>
    </location>
    <ligand>
        <name>substrate</name>
    </ligand>
</feature>
<comment type="cofactor">
    <cofactor evidence="5">
        <name>Zn(2+)</name>
        <dbReference type="ChEBI" id="CHEBI:29105"/>
    </cofactor>
    <text evidence="5">Binds 1 divalent metal cation per subunit.</text>
</comment>
<dbReference type="GO" id="GO:0006355">
    <property type="term" value="P:regulation of DNA-templated transcription"/>
    <property type="evidence" value="ECO:0007669"/>
    <property type="project" value="InterPro"/>
</dbReference>
<feature type="binding site" evidence="5">
    <location>
        <position position="395"/>
    </location>
    <ligand>
        <name>substrate</name>
    </ligand>
</feature>
<dbReference type="InterPro" id="IPR036390">
    <property type="entry name" value="WH_DNA-bd_sf"/>
</dbReference>
<feature type="binding site" evidence="5">
    <location>
        <position position="292"/>
    </location>
    <ligand>
        <name>a divalent metal cation</name>
        <dbReference type="ChEBI" id="CHEBI:60240"/>
    </ligand>
</feature>
<evidence type="ECO:0000256" key="1">
    <source>
        <dbReference type="ARBA" id="ARBA00008853"/>
    </source>
</evidence>
<dbReference type="STRING" id="1715691.TA5113_01221"/>
<dbReference type="SUPFAM" id="SSF46785">
    <property type="entry name" value="Winged helix' DNA-binding domain"/>
    <property type="match status" value="1"/>
</dbReference>
<dbReference type="SUPFAM" id="SSF55781">
    <property type="entry name" value="GAF domain-like"/>
    <property type="match status" value="1"/>
</dbReference>
<dbReference type="GO" id="GO:0019853">
    <property type="term" value="P:L-ascorbic acid biosynthetic process"/>
    <property type="evidence" value="ECO:0007669"/>
    <property type="project" value="TreeGrafter"/>
</dbReference>
<dbReference type="InterPro" id="IPR029016">
    <property type="entry name" value="GAF-like_dom_sf"/>
</dbReference>
<sequence length="568" mass="60781">MQKDSDAKTVPAGAAALAKGLTLLDLVADADKPQRFAELLSASGLSKPTFARILRTLIAFGLVRNDEEKGTYSLGPRFLELSHRVWDTFDLNAVAGAELERLSSELGETVALCKLDNNEVLYMAESSGTGLSVHVRAGDRVPLHCTAAGKALLAFQDPSLTRAFIDQSPLEAFTKTTLTTQKELEGDLALTKARGYAVSYEEHLEGVNGVSVVVSSPDGTPLGALSILAPASRLGEERIHPAGRDLIAAARRITGAAGAVAISSRPQPRQQSSKSAPMDLECVLPWGAQLGEAPIWHSTDNLLYWVDILRPAVYRFNAETGVNEACVLTKLVSSVLPTTEKELIVTTQDGVEVLDFDSGSLRPFCDPEEGLHENRLNDAKIGPGGAIWVGSMRMDAAKPTGGLYRVDSTGTWARQESGLTVSNGLAWSPDNRTFYFVDTIPGLIYAYDCVPGSGQISNRRTFAQIPSEDGRADGITVDAEGGVWVALWDGWKVRRYAPDGSIDYDIDVPVPRPTSLCFGGTDNATMYITSARTRLPAATLSEAPLSGGIFAVDAGVKGLPSNQFKLED</sequence>
<accession>A0A0P1IT04</accession>
<keyword evidence="5" id="KW-0862">Zinc</keyword>
<keyword evidence="3" id="KW-0804">Transcription</keyword>
<evidence type="ECO:0000259" key="7">
    <source>
        <dbReference type="PROSITE" id="PS51078"/>
    </source>
</evidence>
<proteinExistence type="inferred from homology"/>
<feature type="active site" description="Proton donor/acceptor" evidence="4">
    <location>
        <position position="473"/>
    </location>
</feature>
<dbReference type="InterPro" id="IPR036388">
    <property type="entry name" value="WH-like_DNA-bd_sf"/>
</dbReference>
<dbReference type="GO" id="GO:0003677">
    <property type="term" value="F:DNA binding"/>
    <property type="evidence" value="ECO:0007669"/>
    <property type="project" value="InterPro"/>
</dbReference>
<dbReference type="InterPro" id="IPR005511">
    <property type="entry name" value="SMP-30"/>
</dbReference>
<dbReference type="SUPFAM" id="SSF63829">
    <property type="entry name" value="Calcium-dependent phosphotriesterase"/>
    <property type="match status" value="1"/>
</dbReference>
<dbReference type="PANTHER" id="PTHR10907:SF47">
    <property type="entry name" value="REGUCALCIN"/>
    <property type="match status" value="1"/>
</dbReference>
<dbReference type="GO" id="GO:0004341">
    <property type="term" value="F:gluconolactonase activity"/>
    <property type="evidence" value="ECO:0007669"/>
    <property type="project" value="TreeGrafter"/>
</dbReference>
<dbReference type="InterPro" id="IPR005471">
    <property type="entry name" value="Tscrpt_reg_IclR_N"/>
</dbReference>
<feature type="binding site" evidence="5">
    <location>
        <position position="375"/>
    </location>
    <ligand>
        <name>substrate</name>
    </ligand>
</feature>
<feature type="domain" description="IclR-ED" evidence="7">
    <location>
        <begin position="77"/>
        <end position="259"/>
    </location>
</feature>
<dbReference type="AlphaFoldDB" id="A0A0P1IT04"/>
<dbReference type="Gene3D" id="2.120.10.30">
    <property type="entry name" value="TolB, C-terminal domain"/>
    <property type="match status" value="1"/>
</dbReference>
<evidence type="ECO:0000256" key="2">
    <source>
        <dbReference type="ARBA" id="ARBA00023015"/>
    </source>
</evidence>
<dbReference type="EC" id="3.1.1.15" evidence="8"/>
<evidence type="ECO:0000256" key="3">
    <source>
        <dbReference type="ARBA" id="ARBA00023163"/>
    </source>
</evidence>
<evidence type="ECO:0000256" key="4">
    <source>
        <dbReference type="PIRSR" id="PIRSR605511-1"/>
    </source>
</evidence>
<comment type="similarity">
    <text evidence="1">Belongs to the SMP-30/CGR1 family.</text>
</comment>
<dbReference type="Gene3D" id="1.10.10.10">
    <property type="entry name" value="Winged helix-like DNA-binding domain superfamily/Winged helix DNA-binding domain"/>
    <property type="match status" value="1"/>
</dbReference>
<gene>
    <name evidence="8" type="primary">araB_3</name>
    <name evidence="8" type="ORF">TA5114_02393</name>
</gene>
<keyword evidence="2" id="KW-0805">Transcription regulation</keyword>
<keyword evidence="5" id="KW-0479">Metal-binding</keyword>
<feature type="domain" description="HTH iclR-type" evidence="6">
    <location>
        <begin position="14"/>
        <end position="76"/>
    </location>
</feature>
<dbReference type="InterPro" id="IPR011042">
    <property type="entry name" value="6-blade_b-propeller_TolB-like"/>
</dbReference>
<dbReference type="EMBL" id="CYUE01000020">
    <property type="protein sequence ID" value="CUK26578.1"/>
    <property type="molecule type" value="Genomic_DNA"/>
</dbReference>